<evidence type="ECO:0000313" key="1">
    <source>
        <dbReference type="EMBL" id="BAD31334.1"/>
    </source>
</evidence>
<dbReference type="EMBL" id="AP005407">
    <property type="protein sequence ID" value="BAD31334.1"/>
    <property type="molecule type" value="Genomic_DNA"/>
</dbReference>
<dbReference type="PROSITE" id="PS51257">
    <property type="entry name" value="PROKAR_LIPOPROTEIN"/>
    <property type="match status" value="1"/>
</dbReference>
<name>Q69QP1_ORYSJ</name>
<accession>Q69QP1</accession>
<reference evidence="1" key="1">
    <citation type="journal article" date="2004" name="Plant Cell">
        <title>Composition and structure of the centromeric region of rice chromosome 8.</title>
        <authorList>
            <person name="Wu J."/>
            <person name="Yamagata H."/>
            <person name="Hayashi-Tsugane M."/>
            <person name="Hijishita S."/>
            <person name="Fujisawa M."/>
            <person name="Shibata M."/>
            <person name="Itoh Y."/>
            <person name="Nakamura M."/>
            <person name="Sakaguchi M."/>
            <person name="Yoshihara R."/>
            <person name="Kobayashi H."/>
            <person name="Itoh K."/>
            <person name="Karasawa W."/>
            <person name="Yamamoto M."/>
            <person name="Saji S."/>
            <person name="Katagiri S."/>
            <person name="Kanamori H."/>
            <person name="Namiki N."/>
            <person name="Katayose Y."/>
            <person name="Matsumoto T."/>
            <person name="Sasaki T."/>
        </authorList>
    </citation>
    <scope>NUCLEOTIDE SEQUENCE</scope>
</reference>
<gene>
    <name evidence="1" type="primary">OSJNBa0019N02.133</name>
</gene>
<organism evidence="1">
    <name type="scientific">Oryza sativa subsp. japonica</name>
    <name type="common">Rice</name>
    <dbReference type="NCBI Taxonomy" id="39947"/>
    <lineage>
        <taxon>Eukaryota</taxon>
        <taxon>Viridiplantae</taxon>
        <taxon>Streptophyta</taxon>
        <taxon>Embryophyta</taxon>
        <taxon>Tracheophyta</taxon>
        <taxon>Spermatophyta</taxon>
        <taxon>Magnoliopsida</taxon>
        <taxon>Liliopsida</taxon>
        <taxon>Poales</taxon>
        <taxon>Poaceae</taxon>
        <taxon>BOP clade</taxon>
        <taxon>Oryzoideae</taxon>
        <taxon>Oryzeae</taxon>
        <taxon>Oryzinae</taxon>
        <taxon>Oryza</taxon>
        <taxon>Oryza sativa</taxon>
    </lineage>
</organism>
<protein>
    <submittedName>
        <fullName evidence="1">Uncharacterized protein</fullName>
    </submittedName>
</protein>
<proteinExistence type="predicted"/>
<sequence length="70" mass="7372">MDISRTNEGYTSCGPLVEISWHRPGVLLLGAQSCLPVLEVPAVGGAGEASCEAGVKIWENPSQNLSHPLE</sequence>
<dbReference type="AlphaFoldDB" id="Q69QP1"/>